<dbReference type="SUPFAM" id="SSF48452">
    <property type="entry name" value="TPR-like"/>
    <property type="match status" value="1"/>
</dbReference>
<dbReference type="PANTHER" id="PTHR47643:SF2">
    <property type="entry name" value="TPR DOMAIN PROTEIN (AFU_ORTHOLOGUE AFUA_5G12710)"/>
    <property type="match status" value="1"/>
</dbReference>
<feature type="domain" description="SET" evidence="2">
    <location>
        <begin position="374"/>
        <end position="545"/>
    </location>
</feature>
<proteinExistence type="predicted"/>
<dbReference type="Gene3D" id="1.25.40.10">
    <property type="entry name" value="Tetratricopeptide repeat domain"/>
    <property type="match status" value="1"/>
</dbReference>
<evidence type="ECO:0000259" key="2">
    <source>
        <dbReference type="PROSITE" id="PS50280"/>
    </source>
</evidence>
<dbReference type="InterPro" id="IPR046341">
    <property type="entry name" value="SET_dom_sf"/>
</dbReference>
<dbReference type="PROSITE" id="PS50280">
    <property type="entry name" value="SET"/>
    <property type="match status" value="1"/>
</dbReference>
<evidence type="ECO:0000256" key="1">
    <source>
        <dbReference type="PROSITE-ProRule" id="PRU00339"/>
    </source>
</evidence>
<accession>L7JG22</accession>
<sequence>MSLPLSNLGNGKWAFLYQLCDGVRDQASGHTTKRQNMIKLHNDKVQKQHELIEAGGDQGRTIKRPDFSHQYPASYKSVAELEKVTLAALRPDTHHYGKCLIVRTVALPHTGVGTTTIVEDETGAVEHLVIFAYSDSSILSNVPEGCFVAIKEPFFRTSPRDEEEGELDQPPGAFISIDHPSDIVLLRFSDPAIAARFGSVTPLLGSAHEWKQAGDASFLQGDLATAAFCYTEALDFASTTDNTATTLGRQDTLDRQGILAKRAGTHLLLGRFDAARADALESLAGGDGAPSGWRAHQTAAKASYALGEFSTALAHLESAVRLNPTSAALIKDRDRAQARVTEEATGVYDFAALAATLSPGPGGRCTLDVGSFSRRTEERPSATHGRGLFATERIAAGELVFVEKATVMPPQYDEERSSAALYAGLVRRMLDSPTLARRLCRMHAGDYAHATGREGQVVDGAAVVDVFHAELLRVRNCFSAPLATAAGLRPGLARQPPSARGLWPLAAAMNHACVASTVRAFVGDVFITRALRDIEPGEELTQQYVPVRADVGARQGQYGQWWGFECGCVLCAAEKGREAGGGGDMVRRRRLLLKQIEKMVDRSAATVEMSGAVDVFGKGRADSGTVRNVERVMGLLEGAHEVDVYGPNVVYADVDGVGDGHRDAAPLLLPRLLLVFPNMWLMDAYRGRRKHAKVVQMATRLLRNFGFVSFPGTTMRGFFERQPRNSAGIMTMHLVRALMCATEALGHLGRADEAGDWEAAARFAAKVMTGWENDPAVMLGPS</sequence>
<dbReference type="PANTHER" id="PTHR47643">
    <property type="entry name" value="TPR DOMAIN PROTEIN (AFU_ORTHOLOGUE AFUA_5G12710)"/>
    <property type="match status" value="1"/>
</dbReference>
<feature type="repeat" description="TPR" evidence="1">
    <location>
        <begin position="293"/>
        <end position="326"/>
    </location>
</feature>
<dbReference type="InterPro" id="IPR011990">
    <property type="entry name" value="TPR-like_helical_dom_sf"/>
</dbReference>
<evidence type="ECO:0000313" key="3">
    <source>
        <dbReference type="EMBL" id="ELQ66819.1"/>
    </source>
</evidence>
<dbReference type="SMART" id="SM00028">
    <property type="entry name" value="TPR"/>
    <property type="match status" value="2"/>
</dbReference>
<dbReference type="InterPro" id="IPR053209">
    <property type="entry name" value="Gramillin-biosynth_MTr"/>
</dbReference>
<dbReference type="Gene3D" id="2.170.270.10">
    <property type="entry name" value="SET domain"/>
    <property type="match status" value="1"/>
</dbReference>
<dbReference type="InterPro" id="IPR019734">
    <property type="entry name" value="TPR_rpt"/>
</dbReference>
<dbReference type="InterPro" id="IPR001214">
    <property type="entry name" value="SET_dom"/>
</dbReference>
<dbReference type="SMART" id="SM00317">
    <property type="entry name" value="SET"/>
    <property type="match status" value="1"/>
</dbReference>
<name>L7JG22_PYRO1</name>
<dbReference type="AlphaFoldDB" id="L7JG22"/>
<keyword evidence="1" id="KW-0802">TPR repeat</keyword>
<dbReference type="SUPFAM" id="SSF82199">
    <property type="entry name" value="SET domain"/>
    <property type="match status" value="1"/>
</dbReference>
<dbReference type="PROSITE" id="PS50005">
    <property type="entry name" value="TPR"/>
    <property type="match status" value="1"/>
</dbReference>
<dbReference type="CDD" id="cd20071">
    <property type="entry name" value="SET_SMYD"/>
    <property type="match status" value="1"/>
</dbReference>
<reference evidence="3" key="1">
    <citation type="journal article" date="2012" name="PLoS Genet.">
        <title>Comparative analysis of the genomes of two field isolates of the rice blast fungus Magnaporthe oryzae.</title>
        <authorList>
            <person name="Xue M."/>
            <person name="Yang J."/>
            <person name="Li Z."/>
            <person name="Hu S."/>
            <person name="Yao N."/>
            <person name="Dean R.A."/>
            <person name="Zhao W."/>
            <person name="Shen M."/>
            <person name="Zhang H."/>
            <person name="Li C."/>
            <person name="Liu L."/>
            <person name="Cao L."/>
            <person name="Xu X."/>
            <person name="Xing Y."/>
            <person name="Hsiang T."/>
            <person name="Zhang Z."/>
            <person name="Xu J.R."/>
            <person name="Peng Y.L."/>
        </authorList>
    </citation>
    <scope>NUCLEOTIDE SEQUENCE [LARGE SCALE GENOMIC DNA]</scope>
    <source>
        <strain evidence="3">P131</strain>
    </source>
</reference>
<dbReference type="Pfam" id="PF00856">
    <property type="entry name" value="SET"/>
    <property type="match status" value="1"/>
</dbReference>
<protein>
    <recommendedName>
        <fullName evidence="2">SET domain-containing protein</fullName>
    </recommendedName>
</protein>
<organism>
    <name type="scientific">Pyricularia oryzae (strain P131)</name>
    <name type="common">Rice blast fungus</name>
    <name type="synonym">Magnaporthe oryzae</name>
    <dbReference type="NCBI Taxonomy" id="1143193"/>
    <lineage>
        <taxon>Eukaryota</taxon>
        <taxon>Fungi</taxon>
        <taxon>Dikarya</taxon>
        <taxon>Ascomycota</taxon>
        <taxon>Pezizomycotina</taxon>
        <taxon>Sordariomycetes</taxon>
        <taxon>Sordariomycetidae</taxon>
        <taxon>Magnaporthales</taxon>
        <taxon>Pyriculariaceae</taxon>
        <taxon>Pyricularia</taxon>
    </lineage>
</organism>
<dbReference type="EMBL" id="JH794253">
    <property type="protein sequence ID" value="ELQ66819.1"/>
    <property type="molecule type" value="Genomic_DNA"/>
</dbReference>
<gene>
    <name evidence="3" type="ORF">OOW_P131scaffold00351g3</name>
</gene>